<proteinExistence type="predicted"/>
<organism evidence="1 2">
    <name type="scientific">Paraburkholderia solisilvae</name>
    <dbReference type="NCBI Taxonomy" id="624376"/>
    <lineage>
        <taxon>Bacteria</taxon>
        <taxon>Pseudomonadati</taxon>
        <taxon>Pseudomonadota</taxon>
        <taxon>Betaproteobacteria</taxon>
        <taxon>Burkholderiales</taxon>
        <taxon>Burkholderiaceae</taxon>
        <taxon>Paraburkholderia</taxon>
    </lineage>
</organism>
<evidence type="ECO:0000313" key="2">
    <source>
        <dbReference type="Proteomes" id="UP000494329"/>
    </source>
</evidence>
<gene>
    <name evidence="1" type="ORF">LMG29739_05684</name>
</gene>
<accession>A0A6J5ETV6</accession>
<reference evidence="1 2" key="1">
    <citation type="submission" date="2020-04" db="EMBL/GenBank/DDBJ databases">
        <authorList>
            <person name="De Canck E."/>
        </authorList>
    </citation>
    <scope>NUCLEOTIDE SEQUENCE [LARGE SCALE GENOMIC DNA]</scope>
    <source>
        <strain evidence="1 2">LMG 29739</strain>
    </source>
</reference>
<protein>
    <submittedName>
        <fullName evidence="1">Uncharacterized protein</fullName>
    </submittedName>
</protein>
<sequence length="94" mass="10468">MHWRNFVETRYYNVVIPKTREGLSKQFQRAPLDSLTAAYAIAVGEPQPFGGVRTIMQTGIDRPSKAPTAAAEARHILLSVKQAVSVPQVSKVYR</sequence>
<keyword evidence="2" id="KW-1185">Reference proteome</keyword>
<dbReference type="EMBL" id="CADIKF010000067">
    <property type="protein sequence ID" value="CAB3770008.1"/>
    <property type="molecule type" value="Genomic_DNA"/>
</dbReference>
<name>A0A6J5ETV6_9BURK</name>
<evidence type="ECO:0000313" key="1">
    <source>
        <dbReference type="EMBL" id="CAB3770008.1"/>
    </source>
</evidence>
<dbReference type="AlphaFoldDB" id="A0A6J5ETV6"/>
<dbReference type="Proteomes" id="UP000494329">
    <property type="component" value="Unassembled WGS sequence"/>
</dbReference>